<evidence type="ECO:0000313" key="2">
    <source>
        <dbReference type="Proteomes" id="UP001647509"/>
    </source>
</evidence>
<accession>A0ACC5U8F3</accession>
<dbReference type="EMBL" id="JAHKPD010000012">
    <property type="protein sequence ID" value="MBU2950601.1"/>
    <property type="molecule type" value="Genomic_DNA"/>
</dbReference>
<gene>
    <name evidence="1" type="ORF">KO493_07830</name>
</gene>
<sequence>MKKIIYTVAIITLFILGSCSSDFLDKKPLDQFTTDVFFKTQEHAIQAINASYDPFQFWEYYANFFIYTGNIASDDAVKGGFGAGDQAQYQLLNDFNIFPDNAALRHRWQAIYTGIARANITLDNVPNIDMDATLRSRILGEAKFIRALNYYNLVIAYGGVPLITTQMGIDEQNVPRATAADTWAQIEQDLEEAASVLPLATSYDASNVGRASRGAAYGLLGKALVYQGKWQEAEVALKKVTEGSGAVYDLVADYRSLFDGNAENSVESLFEVQFAAGISVLPWETPADQNGSSLNTTNGPQGTGFDGWGFNTPTQNLVDAYEKTVTLQDDPRLIATIFRDGDVVGGLTYTAQAPTGYRNKKYVVGPEGTSVIDSPVNFKVLRYADILLLLSEALNEQGKTAEAEIYLNRVRNRANLVSINGSSKDALRDIIYHERRVELAMEGERFFDLVRTGQAATVLSGSGFVSPKHNLLPIPQAEMDVNTALKGNQNPGY</sequence>
<name>A0ACC5U8F3_9FLAO</name>
<reference evidence="1" key="1">
    <citation type="submission" date="2021-05" db="EMBL/GenBank/DDBJ databases">
        <title>Draft genomes of bacteria isolated from model marine particles.</title>
        <authorList>
            <person name="Datta M.S."/>
            <person name="Schwartzman J.A."/>
            <person name="Enke T.N."/>
            <person name="Saavedra J."/>
            <person name="Cermak N."/>
            <person name="Cordero O.X."/>
        </authorList>
    </citation>
    <scope>NUCLEOTIDE SEQUENCE</scope>
    <source>
        <strain evidence="1">I2M19</strain>
    </source>
</reference>
<proteinExistence type="predicted"/>
<organism evidence="1 2">
    <name type="scientific">Pseudotamlana agarivorans</name>
    <dbReference type="NCBI Taxonomy" id="481183"/>
    <lineage>
        <taxon>Bacteria</taxon>
        <taxon>Pseudomonadati</taxon>
        <taxon>Bacteroidota</taxon>
        <taxon>Flavobacteriia</taxon>
        <taxon>Flavobacteriales</taxon>
        <taxon>Flavobacteriaceae</taxon>
        <taxon>Pseudotamlana</taxon>
    </lineage>
</organism>
<comment type="caution">
    <text evidence="1">The sequence shown here is derived from an EMBL/GenBank/DDBJ whole genome shotgun (WGS) entry which is preliminary data.</text>
</comment>
<dbReference type="Proteomes" id="UP001647509">
    <property type="component" value="Unassembled WGS sequence"/>
</dbReference>
<protein>
    <submittedName>
        <fullName evidence="1">RagB/SusD family nutrient uptake outer membrane protein</fullName>
    </submittedName>
</protein>
<keyword evidence="2" id="KW-1185">Reference proteome</keyword>
<evidence type="ECO:0000313" key="1">
    <source>
        <dbReference type="EMBL" id="MBU2950601.1"/>
    </source>
</evidence>